<dbReference type="Proteomes" id="UP000198310">
    <property type="component" value="Unassembled WGS sequence"/>
</dbReference>
<organism evidence="9 10">
    <name type="scientific">Hymenobacter mucosus</name>
    <dbReference type="NCBI Taxonomy" id="1411120"/>
    <lineage>
        <taxon>Bacteria</taxon>
        <taxon>Pseudomonadati</taxon>
        <taxon>Bacteroidota</taxon>
        <taxon>Cytophagia</taxon>
        <taxon>Cytophagales</taxon>
        <taxon>Hymenobacteraceae</taxon>
        <taxon>Hymenobacter</taxon>
    </lineage>
</organism>
<comment type="similarity">
    <text evidence="3">Belongs to the glycosyl hydrolase 13 family. GlgB subfamily.</text>
</comment>
<dbReference type="GO" id="GO:0043169">
    <property type="term" value="F:cation binding"/>
    <property type="evidence" value="ECO:0007669"/>
    <property type="project" value="InterPro"/>
</dbReference>
<dbReference type="CDD" id="cd11325">
    <property type="entry name" value="AmyAc_GTHase"/>
    <property type="match status" value="1"/>
</dbReference>
<evidence type="ECO:0000259" key="8">
    <source>
        <dbReference type="SMART" id="SM00642"/>
    </source>
</evidence>
<evidence type="ECO:0000313" key="9">
    <source>
        <dbReference type="EMBL" id="SNR64244.1"/>
    </source>
</evidence>
<dbReference type="InterPro" id="IPR014756">
    <property type="entry name" value="Ig_E-set"/>
</dbReference>
<dbReference type="EMBL" id="FZNS01000004">
    <property type="protein sequence ID" value="SNR64244.1"/>
    <property type="molecule type" value="Genomic_DNA"/>
</dbReference>
<proteinExistence type="inferred from homology"/>
<evidence type="ECO:0000256" key="7">
    <source>
        <dbReference type="PIRSR" id="PIRSR000463-1"/>
    </source>
</evidence>
<dbReference type="PIRSF" id="PIRSF000463">
    <property type="entry name" value="GlgB"/>
    <property type="match status" value="1"/>
</dbReference>
<dbReference type="Pfam" id="PF02806">
    <property type="entry name" value="Alpha-amylase_C"/>
    <property type="match status" value="1"/>
</dbReference>
<comment type="function">
    <text evidence="2">Catalyzes the formation of the alpha-1,6-glucosidic linkages in glycogen by scission of a 1,4-alpha-linked oligosaccharide from growing alpha-1,4-glucan chains and the subsequent attachment of the oligosaccharide to the alpha-1,6 position.</text>
</comment>
<dbReference type="InterPro" id="IPR017853">
    <property type="entry name" value="GH"/>
</dbReference>
<dbReference type="SUPFAM" id="SSF81296">
    <property type="entry name" value="E set domains"/>
    <property type="match status" value="1"/>
</dbReference>
<evidence type="ECO:0000256" key="1">
    <source>
        <dbReference type="ARBA" id="ARBA00000826"/>
    </source>
</evidence>
<name>A0A238Y0W2_9BACT</name>
<dbReference type="EC" id="2.4.1.18" evidence="4"/>
<dbReference type="Pfam" id="PF02922">
    <property type="entry name" value="CBM_48"/>
    <property type="match status" value="1"/>
</dbReference>
<dbReference type="GO" id="GO:0005978">
    <property type="term" value="P:glycogen biosynthetic process"/>
    <property type="evidence" value="ECO:0007669"/>
    <property type="project" value="InterPro"/>
</dbReference>
<keyword evidence="6" id="KW-0119">Carbohydrate metabolism</keyword>
<dbReference type="InterPro" id="IPR004193">
    <property type="entry name" value="Glyco_hydro_13_N"/>
</dbReference>
<feature type="active site" description="Nucleophile" evidence="7">
    <location>
        <position position="288"/>
    </location>
</feature>
<dbReference type="InterPro" id="IPR037439">
    <property type="entry name" value="Branching_enzy"/>
</dbReference>
<dbReference type="SUPFAM" id="SSF51011">
    <property type="entry name" value="Glycosyl hydrolase domain"/>
    <property type="match status" value="1"/>
</dbReference>
<feature type="domain" description="Glycosyl hydrolase family 13 catalytic" evidence="8">
    <location>
        <begin position="128"/>
        <end position="486"/>
    </location>
</feature>
<feature type="active site" description="Proton donor" evidence="7">
    <location>
        <position position="332"/>
    </location>
</feature>
<dbReference type="Pfam" id="PF00128">
    <property type="entry name" value="Alpha-amylase"/>
    <property type="match status" value="2"/>
</dbReference>
<dbReference type="InterPro" id="IPR044143">
    <property type="entry name" value="GlgB_N_E_set_prok"/>
</dbReference>
<sequence>MPEIDSPTAPVLQAGMGALPHEHGTTFRVWAPAATAVSLVGPFNEWSPKTHPLTHETDGYWSADFDALGPGTEYKFWLKTPSGELTRNDPYAREVTHSAGNSIVPDHTFDWEDDHFQMPPWNELVIYELHVGTFNAPDPEKPGTFLDVIDKLDYLQDLGINAIEIMPPTEFPGGRSWGYNPAHPFALETDYGGPKAFRELVKVAHRLGIAIILDVVYNHFGPGDLDLWQFDGWSENDGGGIYFYNDWRAETPWGHNRPDYGRDAVRAYIRDNALMWLEDYRVDGLRCDSISHIRNVDGSSDPARDLPEGWSLMTWINEEVRAHMPWKITIAEDLLGNEYITKAPEDGGQGFSSQWDSAFVYPIRDALTTPEDADRDMEQVAAAISKVYNGDAFQRVIYTESHDEVANGKARVTEEIMPGNATSWFPKKRSTLGAALVFTSPGIPMIFQGQTMLADGSFSDDQPLDWSRAEQHAGLVRLYHDLIQLRRNTAGHTRGLLGQQVQILHVNNEDKVIAFARWDQGGPGDMTLVVCNFADRAHEAYSIGVPAGGHWRVRFNSDWAGYDQEFGNFVSLDSQAEEGEYDDQPFHAAFGLAPYSVLIISQEPA</sequence>
<comment type="catalytic activity">
    <reaction evidence="1">
        <text>Transfers a segment of a (1-&gt;4)-alpha-D-glucan chain to a primary hydroxy group in a similar glucan chain.</text>
        <dbReference type="EC" id="2.4.1.18"/>
    </reaction>
</comment>
<keyword evidence="9" id="KW-0378">Hydrolase</keyword>
<dbReference type="SUPFAM" id="SSF51445">
    <property type="entry name" value="(Trans)glycosidases"/>
    <property type="match status" value="1"/>
</dbReference>
<dbReference type="InterPro" id="IPR006048">
    <property type="entry name" value="A-amylase/branching_C"/>
</dbReference>
<dbReference type="CDD" id="cd02855">
    <property type="entry name" value="E_set_GBE_prok_N"/>
    <property type="match status" value="1"/>
</dbReference>
<evidence type="ECO:0000256" key="4">
    <source>
        <dbReference type="ARBA" id="ARBA00012541"/>
    </source>
</evidence>
<dbReference type="AlphaFoldDB" id="A0A238Y0W2"/>
<dbReference type="Gene3D" id="3.20.20.80">
    <property type="entry name" value="Glycosidases"/>
    <property type="match status" value="1"/>
</dbReference>
<dbReference type="InterPro" id="IPR013783">
    <property type="entry name" value="Ig-like_fold"/>
</dbReference>
<protein>
    <recommendedName>
        <fullName evidence="4">1,4-alpha-glucan branching enzyme</fullName>
        <ecNumber evidence="4">2.4.1.18</ecNumber>
    </recommendedName>
</protein>
<reference evidence="10" key="1">
    <citation type="submission" date="2017-06" db="EMBL/GenBank/DDBJ databases">
        <authorList>
            <person name="Varghese N."/>
            <person name="Submissions S."/>
        </authorList>
    </citation>
    <scope>NUCLEOTIDE SEQUENCE [LARGE SCALE GENOMIC DNA]</scope>
    <source>
        <strain evidence="10">DSM 28041</strain>
    </source>
</reference>
<accession>A0A238Y0W2</accession>
<dbReference type="RefSeq" id="WP_245855342.1">
    <property type="nucleotide sequence ID" value="NZ_FZNS01000004.1"/>
</dbReference>
<evidence type="ECO:0000256" key="3">
    <source>
        <dbReference type="ARBA" id="ARBA00009000"/>
    </source>
</evidence>
<dbReference type="GO" id="GO:0003844">
    <property type="term" value="F:1,4-alpha-glucan branching enzyme activity"/>
    <property type="evidence" value="ECO:0007669"/>
    <property type="project" value="UniProtKB-EC"/>
</dbReference>
<dbReference type="Gene3D" id="2.60.40.1180">
    <property type="entry name" value="Golgi alpha-mannosidase II"/>
    <property type="match status" value="1"/>
</dbReference>
<dbReference type="InterPro" id="IPR006047">
    <property type="entry name" value="GH13_cat_dom"/>
</dbReference>
<evidence type="ECO:0000256" key="6">
    <source>
        <dbReference type="ARBA" id="ARBA00023277"/>
    </source>
</evidence>
<dbReference type="PANTHER" id="PTHR43651">
    <property type="entry name" value="1,4-ALPHA-GLUCAN-BRANCHING ENZYME"/>
    <property type="match status" value="1"/>
</dbReference>
<dbReference type="Gene3D" id="2.60.40.10">
    <property type="entry name" value="Immunoglobulins"/>
    <property type="match status" value="1"/>
</dbReference>
<keyword evidence="10" id="KW-1185">Reference proteome</keyword>
<evidence type="ECO:0000313" key="10">
    <source>
        <dbReference type="Proteomes" id="UP000198310"/>
    </source>
</evidence>
<gene>
    <name evidence="9" type="ORF">SAMN06269173_104516</name>
</gene>
<dbReference type="PANTHER" id="PTHR43651:SF11">
    <property type="entry name" value="MALTO-OLIGOSYLTREHALOSE TREHALOHYDROLASE"/>
    <property type="match status" value="1"/>
</dbReference>
<dbReference type="SMART" id="SM00642">
    <property type="entry name" value="Aamy"/>
    <property type="match status" value="1"/>
</dbReference>
<dbReference type="InterPro" id="IPR013780">
    <property type="entry name" value="Glyco_hydro_b"/>
</dbReference>
<dbReference type="GO" id="GO:0004553">
    <property type="term" value="F:hydrolase activity, hydrolyzing O-glycosyl compounds"/>
    <property type="evidence" value="ECO:0007669"/>
    <property type="project" value="InterPro"/>
</dbReference>
<keyword evidence="5" id="KW-0808">Transferase</keyword>
<evidence type="ECO:0000256" key="5">
    <source>
        <dbReference type="ARBA" id="ARBA00022679"/>
    </source>
</evidence>
<evidence type="ECO:0000256" key="2">
    <source>
        <dbReference type="ARBA" id="ARBA00002953"/>
    </source>
</evidence>